<dbReference type="PANTHER" id="PTHR43169">
    <property type="entry name" value="EXSB FAMILY PROTEIN"/>
    <property type="match status" value="1"/>
</dbReference>
<organism evidence="3 4">
    <name type="scientific">Desulfotruncus arcticus DSM 17038</name>
    <dbReference type="NCBI Taxonomy" id="1121424"/>
    <lineage>
        <taxon>Bacteria</taxon>
        <taxon>Bacillati</taxon>
        <taxon>Bacillota</taxon>
        <taxon>Clostridia</taxon>
        <taxon>Eubacteriales</taxon>
        <taxon>Desulfallaceae</taxon>
        <taxon>Desulfotruncus</taxon>
    </lineage>
</organism>
<dbReference type="SUPFAM" id="SSF52402">
    <property type="entry name" value="Adenine nucleotide alpha hydrolases-like"/>
    <property type="match status" value="1"/>
</dbReference>
<reference evidence="4" key="1">
    <citation type="submission" date="2016-10" db="EMBL/GenBank/DDBJ databases">
        <authorList>
            <person name="Varghese N."/>
            <person name="Submissions S."/>
        </authorList>
    </citation>
    <scope>NUCLEOTIDE SEQUENCE [LARGE SCALE GENOMIC DNA]</scope>
    <source>
        <strain evidence="4">DSM 17038</strain>
    </source>
</reference>
<dbReference type="EMBL" id="FOOX01000014">
    <property type="protein sequence ID" value="SFH04106.1"/>
    <property type="molecule type" value="Genomic_DNA"/>
</dbReference>
<dbReference type="InterPro" id="IPR014729">
    <property type="entry name" value="Rossmann-like_a/b/a_fold"/>
</dbReference>
<dbReference type="InterPro" id="IPR052188">
    <property type="entry name" value="Ni-pincer_cofactor_biosynth"/>
</dbReference>
<dbReference type="GO" id="GO:0004066">
    <property type="term" value="F:asparagine synthase (glutamine-hydrolyzing) activity"/>
    <property type="evidence" value="ECO:0007669"/>
    <property type="project" value="InterPro"/>
</dbReference>
<protein>
    <recommendedName>
        <fullName evidence="2">Asparagine synthetase domain-containing protein</fullName>
    </recommendedName>
</protein>
<dbReference type="PIRSF" id="PIRSF006661">
    <property type="entry name" value="PP-lp_UCP006661"/>
    <property type="match status" value="1"/>
</dbReference>
<name>A0A1I2WUR0_9FIRM</name>
<dbReference type="CDD" id="cd01990">
    <property type="entry name" value="LarE-like"/>
    <property type="match status" value="1"/>
</dbReference>
<dbReference type="Pfam" id="PF00733">
    <property type="entry name" value="Asn_synthase"/>
    <property type="match status" value="1"/>
</dbReference>
<evidence type="ECO:0000313" key="3">
    <source>
        <dbReference type="EMBL" id="SFH04106.1"/>
    </source>
</evidence>
<evidence type="ECO:0000259" key="2">
    <source>
        <dbReference type="Pfam" id="PF00733"/>
    </source>
</evidence>
<feature type="active site" description="Nucleophile and sulfur donor" evidence="1">
    <location>
        <position position="219"/>
    </location>
</feature>
<evidence type="ECO:0000313" key="4">
    <source>
        <dbReference type="Proteomes" id="UP000199337"/>
    </source>
</evidence>
<dbReference type="PANTHER" id="PTHR43169:SF2">
    <property type="entry name" value="NAD_GMP SYNTHASE DOMAIN-CONTAINING PROTEIN"/>
    <property type="match status" value="1"/>
</dbReference>
<dbReference type="Gene3D" id="3.40.50.620">
    <property type="entry name" value="HUPs"/>
    <property type="match status" value="1"/>
</dbReference>
<dbReference type="InterPro" id="IPR005232">
    <property type="entry name" value="LarE"/>
</dbReference>
<evidence type="ECO:0000256" key="1">
    <source>
        <dbReference type="PIRSR" id="PIRSR006661-1"/>
    </source>
</evidence>
<dbReference type="STRING" id="341036.SAMN05660649_03621"/>
<dbReference type="GO" id="GO:0016783">
    <property type="term" value="F:sulfurtransferase activity"/>
    <property type="evidence" value="ECO:0007669"/>
    <property type="project" value="InterPro"/>
</dbReference>
<gene>
    <name evidence="3" type="ORF">SAMN05660649_03621</name>
</gene>
<sequence length="311" mass="33980">MKRAPAPLPAFSAASVDIVMPHQQKYRELTKILKECGKIAVAFSGGVDSSLLLYAAVAAVGGENVTAATIHAPFHSTYEIAAAKTLAAGFNCRHLLIKEDELLRDAAFCANPPDRCYLCKKVIFGKLREALQAPKYVAAGGSGANDLQGSCPAEEAPAEIVVVDGSNADDLKDYRPGMRAVRELNVASPLQQAGLTKKEIRLLAREFGLATWDRPSAPCLCSRIPYGSAITEKKLRQVESGEELLRRLGFPEARLRHHENLARIEIPADLIKDFTDEHVLAKVRHQLRELGFQYVTLDLHGFRSGSLNEVL</sequence>
<dbReference type="InterPro" id="IPR001962">
    <property type="entry name" value="Asn_synthase"/>
</dbReference>
<feature type="domain" description="Asparagine synthetase" evidence="2">
    <location>
        <begin position="38"/>
        <end position="104"/>
    </location>
</feature>
<dbReference type="Proteomes" id="UP000199337">
    <property type="component" value="Unassembled WGS sequence"/>
</dbReference>
<keyword evidence="4" id="KW-1185">Reference proteome</keyword>
<proteinExistence type="predicted"/>
<accession>A0A1I2WUR0</accession>
<dbReference type="GO" id="GO:0006529">
    <property type="term" value="P:asparagine biosynthetic process"/>
    <property type="evidence" value="ECO:0007669"/>
    <property type="project" value="InterPro"/>
</dbReference>
<dbReference type="AlphaFoldDB" id="A0A1I2WUR0"/>